<keyword evidence="2" id="KW-1133">Transmembrane helix</keyword>
<dbReference type="OrthoDB" id="5086500at2759"/>
<name>A0A6A6UUP8_9PEZI</name>
<accession>A0A6A6UUP8</accession>
<feature type="region of interest" description="Disordered" evidence="1">
    <location>
        <begin position="1"/>
        <end position="72"/>
    </location>
</feature>
<keyword evidence="2" id="KW-0472">Membrane</keyword>
<dbReference type="EMBL" id="MU004230">
    <property type="protein sequence ID" value="KAF2675496.1"/>
    <property type="molecule type" value="Genomic_DNA"/>
</dbReference>
<evidence type="ECO:0008006" key="5">
    <source>
        <dbReference type="Google" id="ProtNLM"/>
    </source>
</evidence>
<dbReference type="AlphaFoldDB" id="A0A6A6UUP8"/>
<evidence type="ECO:0000256" key="2">
    <source>
        <dbReference type="SAM" id="Phobius"/>
    </source>
</evidence>
<proteinExistence type="predicted"/>
<dbReference type="PANTHER" id="PTHR34414">
    <property type="entry name" value="HET DOMAIN-CONTAINING PROTEIN-RELATED"/>
    <property type="match status" value="1"/>
</dbReference>
<evidence type="ECO:0000256" key="1">
    <source>
        <dbReference type="SAM" id="MobiDB-lite"/>
    </source>
</evidence>
<feature type="compositionally biased region" description="Polar residues" evidence="1">
    <location>
        <begin position="45"/>
        <end position="58"/>
    </location>
</feature>
<protein>
    <recommendedName>
        <fullName evidence="5">Subtilisin-like serine protease</fullName>
    </recommendedName>
</protein>
<organism evidence="3 4">
    <name type="scientific">Microthyrium microscopicum</name>
    <dbReference type="NCBI Taxonomy" id="703497"/>
    <lineage>
        <taxon>Eukaryota</taxon>
        <taxon>Fungi</taxon>
        <taxon>Dikarya</taxon>
        <taxon>Ascomycota</taxon>
        <taxon>Pezizomycotina</taxon>
        <taxon>Dothideomycetes</taxon>
        <taxon>Dothideomycetes incertae sedis</taxon>
        <taxon>Microthyriales</taxon>
        <taxon>Microthyriaceae</taxon>
        <taxon>Microthyrium</taxon>
    </lineage>
</organism>
<feature type="transmembrane region" description="Helical" evidence="2">
    <location>
        <begin position="351"/>
        <end position="376"/>
    </location>
</feature>
<keyword evidence="4" id="KW-1185">Reference proteome</keyword>
<keyword evidence="2" id="KW-0812">Transmembrane</keyword>
<sequence>MSLKETPSAQAETSSGEKPYRIPEDTSTPDYELKCPFQNGFAAPSATNSATSQENGSVTGIAPHTTGDGAQDSSLDTFAELPSALIDTLPTIIHKKSRDSKRGLVFHEVLRLDNGLCFAQFLEQELDLKKLNQIHDSLWMCGRPMNARPLHHQILIGRTIVITKRIDLHLLYYSNLIMLKPLPAYLLHKQIWDTYLCHEGAKELHQSACGLLLSYVWLVRSEHDFNLAQKDHQNLLPVGLTYPQWRRIALEFLHYIDPDTLHQVNKRYNFGELRLSRINKIYRMNPRFIRKYFVRGYLYGYNRYAPFLQRNVSWILAVSVLFSLALSGMQVGTAVDPLKDNQIFNRASYGFVVFTMALVAAILVFVGVTFSIIYFFNMHTAIKQAKSEQRRRQQLTVKRNLRNGEP</sequence>
<evidence type="ECO:0000313" key="3">
    <source>
        <dbReference type="EMBL" id="KAF2675496.1"/>
    </source>
</evidence>
<dbReference type="InterPro" id="IPR046536">
    <property type="entry name" value="DUF6601"/>
</dbReference>
<reference evidence="3" key="1">
    <citation type="journal article" date="2020" name="Stud. Mycol.">
        <title>101 Dothideomycetes genomes: a test case for predicting lifestyles and emergence of pathogens.</title>
        <authorList>
            <person name="Haridas S."/>
            <person name="Albert R."/>
            <person name="Binder M."/>
            <person name="Bloem J."/>
            <person name="Labutti K."/>
            <person name="Salamov A."/>
            <person name="Andreopoulos B."/>
            <person name="Baker S."/>
            <person name="Barry K."/>
            <person name="Bills G."/>
            <person name="Bluhm B."/>
            <person name="Cannon C."/>
            <person name="Castanera R."/>
            <person name="Culley D."/>
            <person name="Daum C."/>
            <person name="Ezra D."/>
            <person name="Gonzalez J."/>
            <person name="Henrissat B."/>
            <person name="Kuo A."/>
            <person name="Liang C."/>
            <person name="Lipzen A."/>
            <person name="Lutzoni F."/>
            <person name="Magnuson J."/>
            <person name="Mondo S."/>
            <person name="Nolan M."/>
            <person name="Ohm R."/>
            <person name="Pangilinan J."/>
            <person name="Park H.-J."/>
            <person name="Ramirez L."/>
            <person name="Alfaro M."/>
            <person name="Sun H."/>
            <person name="Tritt A."/>
            <person name="Yoshinaga Y."/>
            <person name="Zwiers L.-H."/>
            <person name="Turgeon B."/>
            <person name="Goodwin S."/>
            <person name="Spatafora J."/>
            <person name="Crous P."/>
            <person name="Grigoriev I."/>
        </authorList>
    </citation>
    <scope>NUCLEOTIDE SEQUENCE</scope>
    <source>
        <strain evidence="3">CBS 115976</strain>
    </source>
</reference>
<feature type="compositionally biased region" description="Polar residues" evidence="1">
    <location>
        <begin position="1"/>
        <end position="16"/>
    </location>
</feature>
<dbReference type="Proteomes" id="UP000799302">
    <property type="component" value="Unassembled WGS sequence"/>
</dbReference>
<feature type="transmembrane region" description="Helical" evidence="2">
    <location>
        <begin position="312"/>
        <end position="331"/>
    </location>
</feature>
<dbReference type="Pfam" id="PF20246">
    <property type="entry name" value="DUF6601"/>
    <property type="match status" value="1"/>
</dbReference>
<dbReference type="PANTHER" id="PTHR34414:SF1">
    <property type="entry name" value="SUBTILISIN-LIKE SERINE PROTEASE"/>
    <property type="match status" value="1"/>
</dbReference>
<evidence type="ECO:0000313" key="4">
    <source>
        <dbReference type="Proteomes" id="UP000799302"/>
    </source>
</evidence>
<gene>
    <name evidence="3" type="ORF">BT63DRAFT_436380</name>
</gene>